<proteinExistence type="predicted"/>
<accession>A0ABX8LZV0</accession>
<dbReference type="EMBL" id="CP020335">
    <property type="protein sequence ID" value="QXF35450.1"/>
    <property type="molecule type" value="Genomic_DNA"/>
</dbReference>
<sequence>MGEDQAVSMSTDIWLVGYLLDGCIAFSLRKYAIYTFSDLSLHDPLFGKNQASSLNTGIADDGILIIIKYDFVS</sequence>
<protein>
    <submittedName>
        <fullName evidence="1">Uncharacterized protein</fullName>
    </submittedName>
</protein>
<evidence type="ECO:0000313" key="2">
    <source>
        <dbReference type="Proteomes" id="UP000693715"/>
    </source>
</evidence>
<evidence type="ECO:0000313" key="1">
    <source>
        <dbReference type="EMBL" id="QXF35450.1"/>
    </source>
</evidence>
<organism evidence="1 2">
    <name type="scientific">Photorhabdus akhurstii</name>
    <dbReference type="NCBI Taxonomy" id="171438"/>
    <lineage>
        <taxon>Bacteria</taxon>
        <taxon>Pseudomonadati</taxon>
        <taxon>Pseudomonadota</taxon>
        <taxon>Gammaproteobacteria</taxon>
        <taxon>Enterobacterales</taxon>
        <taxon>Morganellaceae</taxon>
        <taxon>Photorhabdus</taxon>
    </lineage>
</organism>
<name>A0ABX8LZV0_9GAMM</name>
<gene>
    <name evidence="1" type="ORF">B0X70_21335</name>
</gene>
<keyword evidence="2" id="KW-1185">Reference proteome</keyword>
<reference evidence="1 2" key="1">
    <citation type="submission" date="2017-03" db="EMBL/GenBank/DDBJ databases">
        <title>Genome comparison of Photorhabdus luminescens strain 0813-124 phase variants.</title>
        <authorList>
            <person name="Chien C.-C."/>
            <person name="Chen W.-J."/>
            <person name="Shih M.-C."/>
            <person name="Hsieh F.-C."/>
        </authorList>
    </citation>
    <scope>NUCLEOTIDE SEQUENCE [LARGE SCALE GENOMIC DNA]</scope>
    <source>
        <strain evidence="1 2">0813-124 phase II</strain>
    </source>
</reference>
<dbReference type="Proteomes" id="UP000693715">
    <property type="component" value="Chromosome"/>
</dbReference>